<feature type="domain" description="KilA-N DNA-binding" evidence="1">
    <location>
        <begin position="10"/>
        <end position="106"/>
    </location>
</feature>
<gene>
    <name evidence="2" type="ORF">SAMN06295967_102218</name>
</gene>
<keyword evidence="3" id="KW-1185">Reference proteome</keyword>
<dbReference type="InterPro" id="IPR018873">
    <property type="entry name" value="KilA-N_DNA-bd_domain"/>
</dbReference>
<dbReference type="RefSeq" id="WP_089237842.1">
    <property type="nucleotide sequence ID" value="NZ_FZOK01000002.1"/>
</dbReference>
<dbReference type="Pfam" id="PF10543">
    <property type="entry name" value="ORF6N"/>
    <property type="match status" value="1"/>
</dbReference>
<accession>A0A239BA78</accession>
<organism evidence="2 3">
    <name type="scientific">Belliella buryatensis</name>
    <dbReference type="NCBI Taxonomy" id="1500549"/>
    <lineage>
        <taxon>Bacteria</taxon>
        <taxon>Pseudomonadati</taxon>
        <taxon>Bacteroidota</taxon>
        <taxon>Cytophagia</taxon>
        <taxon>Cytophagales</taxon>
        <taxon>Cyclobacteriaceae</taxon>
        <taxon>Belliella</taxon>
    </lineage>
</organism>
<dbReference type="OrthoDB" id="9816206at2"/>
<evidence type="ECO:0000313" key="3">
    <source>
        <dbReference type="Proteomes" id="UP000198480"/>
    </source>
</evidence>
<evidence type="ECO:0000313" key="2">
    <source>
        <dbReference type="EMBL" id="SNS04441.1"/>
    </source>
</evidence>
<sequence>MELVKENIENKIFTIRGVQVMLDADLAEMYQVETKVLNQAVKRNIDRFPESFRFQLTNEEAWEVKLSSMVSSSRSQIVTLKTKRGHNIKYLPYAFTEQGVAMLSAVLRSEIAVKVSIQIMQAFVAMRKTLGNLHGVIQRLEGVELRQLQTDSKLEQIFQALEKDTKPTQGIFFEGQLFDAHVFASDLVKKAKKSIVLLDNYVDETTLLLLSKRKKGVSGTVHTRIKPVLQKDLEKHNKQYEPITLIENKGSHDRFLILDNQELYHIGASLKDLGNKCFAFSRMDDLLETIKLNLLND</sequence>
<proteinExistence type="predicted"/>
<reference evidence="3" key="1">
    <citation type="submission" date="2017-06" db="EMBL/GenBank/DDBJ databases">
        <authorList>
            <person name="Varghese N."/>
            <person name="Submissions S."/>
        </authorList>
    </citation>
    <scope>NUCLEOTIDE SEQUENCE [LARGE SCALE GENOMIC DNA]</scope>
    <source>
        <strain evidence="3">5C</strain>
    </source>
</reference>
<dbReference type="Proteomes" id="UP000198480">
    <property type="component" value="Unassembled WGS sequence"/>
</dbReference>
<evidence type="ECO:0000259" key="1">
    <source>
        <dbReference type="Pfam" id="PF10543"/>
    </source>
</evidence>
<protein>
    <submittedName>
        <fullName evidence="2">ORF6N domain-containing protein</fullName>
    </submittedName>
</protein>
<dbReference type="EMBL" id="FZOK01000002">
    <property type="protein sequence ID" value="SNS04441.1"/>
    <property type="molecule type" value="Genomic_DNA"/>
</dbReference>
<name>A0A239BA78_9BACT</name>
<dbReference type="AlphaFoldDB" id="A0A239BA78"/>